<comment type="caution">
    <text evidence="1">The sequence shown here is derived from an EMBL/GenBank/DDBJ whole genome shotgun (WGS) entry which is preliminary data.</text>
</comment>
<sequence>MEQIIEEIFQKCIQELRIDENLSDININESSVVVRFVYDKLIDRDVIGKDIDDFVASIHVKDLGFLSCWFAIKLAEAMLAASVRLINSGFDPKNDVRLELIDRSFWLMQKLALAAGKYKELTIPVETE</sequence>
<accession>A0AAW7BA48</accession>
<evidence type="ECO:0000313" key="1">
    <source>
        <dbReference type="EMBL" id="MDL2334156.1"/>
    </source>
</evidence>
<dbReference type="EMBL" id="JARQXC010000036">
    <property type="protein sequence ID" value="MDL2334156.1"/>
    <property type="molecule type" value="Genomic_DNA"/>
</dbReference>
<dbReference type="AlphaFoldDB" id="A0AAW7BA48"/>
<keyword evidence="2" id="KW-1185">Reference proteome</keyword>
<dbReference type="Proteomes" id="UP001171122">
    <property type="component" value="Unassembled WGS sequence"/>
</dbReference>
<organism evidence="1 2">
    <name type="scientific">Brucella inopinata</name>
    <dbReference type="NCBI Taxonomy" id="1218315"/>
    <lineage>
        <taxon>Bacteria</taxon>
        <taxon>Pseudomonadati</taxon>
        <taxon>Pseudomonadota</taxon>
        <taxon>Alphaproteobacteria</taxon>
        <taxon>Hyphomicrobiales</taxon>
        <taxon>Brucellaceae</taxon>
        <taxon>Brucella/Ochrobactrum group</taxon>
        <taxon>Brucella</taxon>
    </lineage>
</organism>
<protein>
    <submittedName>
        <fullName evidence="1">Uncharacterized protein</fullName>
    </submittedName>
</protein>
<dbReference type="RefSeq" id="WP_025200282.1">
    <property type="nucleotide sequence ID" value="NZ_JARQXC010000036.1"/>
</dbReference>
<proteinExistence type="predicted"/>
<gene>
    <name evidence="1" type="ORF">P8A28_14685</name>
</gene>
<evidence type="ECO:0000313" key="2">
    <source>
        <dbReference type="Proteomes" id="UP001171122"/>
    </source>
</evidence>
<name>A0AAW7BA48_9HYPH</name>
<reference evidence="1" key="1">
    <citation type="journal article" date="2023" name="Front. Microbiol.">
        <title>Isolation of Brucella inopinata from a White's tree frog (Litoria caerulea): pose exotic frogs a potential risk to human health?</title>
        <authorList>
            <person name="Scholz H.C."/>
            <person name="Heckers K.O."/>
            <person name="Appelt S."/>
            <person name="Geier-Doemling D."/>
            <person name="Schlegel P."/>
            <person name="Wattam A.R."/>
        </authorList>
    </citation>
    <scope>NUCLEOTIDE SEQUENCE</scope>
    <source>
        <strain evidence="1">FO700662</strain>
    </source>
</reference>